<dbReference type="Proteomes" id="UP000187059">
    <property type="component" value="Chromosome"/>
</dbReference>
<dbReference type="KEGG" id="paby:Ga0080574_TMP4642"/>
<dbReference type="EMBL" id="CP015093">
    <property type="protein sequence ID" value="APZ54976.1"/>
    <property type="molecule type" value="Genomic_DNA"/>
</dbReference>
<keyword evidence="1" id="KW-1133">Transmembrane helix</keyword>
<dbReference type="RefSeq" id="WP_076705269.1">
    <property type="nucleotide sequence ID" value="NZ_CP015093.1"/>
</dbReference>
<keyword evidence="1" id="KW-0472">Membrane</keyword>
<reference evidence="2 3" key="1">
    <citation type="submission" date="2016-04" db="EMBL/GenBank/DDBJ databases">
        <title>Deep-sea bacteria in the southern Pacific.</title>
        <authorList>
            <person name="Tang K."/>
        </authorList>
    </citation>
    <scope>NUCLEOTIDE SEQUENCE [LARGE SCALE GENOMIC DNA]</scope>
    <source>
        <strain evidence="2 3">JLT2014</strain>
    </source>
</reference>
<dbReference type="OrthoDB" id="7874312at2"/>
<proteinExistence type="predicted"/>
<dbReference type="AlphaFoldDB" id="A0A1P8V054"/>
<evidence type="ECO:0000256" key="1">
    <source>
        <dbReference type="SAM" id="Phobius"/>
    </source>
</evidence>
<accession>A0A1P8V054</accession>
<protein>
    <submittedName>
        <fullName evidence="2">Uncharacterized protein</fullName>
    </submittedName>
</protein>
<evidence type="ECO:0000313" key="2">
    <source>
        <dbReference type="EMBL" id="APZ54976.1"/>
    </source>
</evidence>
<keyword evidence="3" id="KW-1185">Reference proteome</keyword>
<feature type="transmembrane region" description="Helical" evidence="1">
    <location>
        <begin position="101"/>
        <end position="122"/>
    </location>
</feature>
<sequence>MAMMVDPEIGGAVTRLERLFEEKLSLRRGGFETRAARARRALPRALRGDLAKVVEARRMAGHPRLARMIDATAVGAAAERVEAHLKRIDVADRRRGRRLSLLAAVMLNLLLVFALLMGLLLWRGYL</sequence>
<name>A0A1P8V054_9RHOB</name>
<dbReference type="STRING" id="1250539.Ga0080574_TMP4642"/>
<organism evidence="2 3">
    <name type="scientific">Salipiger abyssi</name>
    <dbReference type="NCBI Taxonomy" id="1250539"/>
    <lineage>
        <taxon>Bacteria</taxon>
        <taxon>Pseudomonadati</taxon>
        <taxon>Pseudomonadota</taxon>
        <taxon>Alphaproteobacteria</taxon>
        <taxon>Rhodobacterales</taxon>
        <taxon>Roseobacteraceae</taxon>
        <taxon>Salipiger</taxon>
    </lineage>
</organism>
<keyword evidence="1" id="KW-0812">Transmembrane</keyword>
<gene>
    <name evidence="2" type="ORF">Ga0080574_TMP4642</name>
</gene>
<evidence type="ECO:0000313" key="3">
    <source>
        <dbReference type="Proteomes" id="UP000187059"/>
    </source>
</evidence>